<reference evidence="3" key="1">
    <citation type="journal article" date="2019" name="Int. J. Syst. Evol. Microbiol.">
        <title>The Global Catalogue of Microorganisms (GCM) 10K type strain sequencing project: providing services to taxonomists for standard genome sequencing and annotation.</title>
        <authorList>
            <consortium name="The Broad Institute Genomics Platform"/>
            <consortium name="The Broad Institute Genome Sequencing Center for Infectious Disease"/>
            <person name="Wu L."/>
            <person name="Ma J."/>
        </authorList>
    </citation>
    <scope>NUCLEOTIDE SEQUENCE [LARGE SCALE GENOMIC DNA]</scope>
    <source>
        <strain evidence="3">KCTC 52925</strain>
    </source>
</reference>
<keyword evidence="1" id="KW-1133">Transmembrane helix</keyword>
<gene>
    <name evidence="2" type="ORF">ACFSYS_10845</name>
</gene>
<feature type="transmembrane region" description="Helical" evidence="1">
    <location>
        <begin position="70"/>
        <end position="90"/>
    </location>
</feature>
<organism evidence="2 3">
    <name type="scientific">Christiangramia antarctica</name>
    <dbReference type="NCBI Taxonomy" id="2058158"/>
    <lineage>
        <taxon>Bacteria</taxon>
        <taxon>Pseudomonadati</taxon>
        <taxon>Bacteroidota</taxon>
        <taxon>Flavobacteriia</taxon>
        <taxon>Flavobacteriales</taxon>
        <taxon>Flavobacteriaceae</taxon>
        <taxon>Christiangramia</taxon>
    </lineage>
</organism>
<evidence type="ECO:0000313" key="2">
    <source>
        <dbReference type="EMBL" id="MFD2833788.1"/>
    </source>
</evidence>
<accession>A0ABW5X8V5</accession>
<evidence type="ECO:0000313" key="3">
    <source>
        <dbReference type="Proteomes" id="UP001597438"/>
    </source>
</evidence>
<name>A0ABW5X8V5_9FLAO</name>
<comment type="caution">
    <text evidence="2">The sequence shown here is derived from an EMBL/GenBank/DDBJ whole genome shotgun (WGS) entry which is preliminary data.</text>
</comment>
<sequence>MTSPEEYMLPCLNKTVLGIDCTGCGAQRAVVFLFKGEFSEAFHMYPAIYSIAFLLLFVGFNIFVKFKFDYTIKLGLIIFNAIIIAGSYIYKMIHLYQLTN</sequence>
<keyword evidence="3" id="KW-1185">Reference proteome</keyword>
<dbReference type="Proteomes" id="UP001597438">
    <property type="component" value="Unassembled WGS sequence"/>
</dbReference>
<feature type="transmembrane region" description="Helical" evidence="1">
    <location>
        <begin position="42"/>
        <end position="63"/>
    </location>
</feature>
<evidence type="ECO:0000256" key="1">
    <source>
        <dbReference type="SAM" id="Phobius"/>
    </source>
</evidence>
<proteinExistence type="predicted"/>
<dbReference type="Pfam" id="PF10825">
    <property type="entry name" value="DUF2752"/>
    <property type="match status" value="1"/>
</dbReference>
<dbReference type="InterPro" id="IPR021215">
    <property type="entry name" value="DUF2752"/>
</dbReference>
<dbReference type="RefSeq" id="WP_251742944.1">
    <property type="nucleotide sequence ID" value="NZ_JBHUOJ010000024.1"/>
</dbReference>
<keyword evidence="1" id="KW-0812">Transmembrane</keyword>
<keyword evidence="1" id="KW-0472">Membrane</keyword>
<protein>
    <submittedName>
        <fullName evidence="2">DUF2752 domain-containing protein</fullName>
    </submittedName>
</protein>
<dbReference type="EMBL" id="JBHUOJ010000024">
    <property type="protein sequence ID" value="MFD2833788.1"/>
    <property type="molecule type" value="Genomic_DNA"/>
</dbReference>